<dbReference type="Proteomes" id="UP000515472">
    <property type="component" value="Chromosome"/>
</dbReference>
<dbReference type="GO" id="GO:0004252">
    <property type="term" value="F:serine-type endopeptidase activity"/>
    <property type="evidence" value="ECO:0007669"/>
    <property type="project" value="InterPro"/>
</dbReference>
<evidence type="ECO:0000256" key="2">
    <source>
        <dbReference type="ARBA" id="ARBA00009045"/>
    </source>
</evidence>
<gene>
    <name evidence="9" type="ORF">GEOBRER4_n2184</name>
</gene>
<evidence type="ECO:0000256" key="4">
    <source>
        <dbReference type="ARBA" id="ARBA00022801"/>
    </source>
</evidence>
<feature type="transmembrane region" description="Helical" evidence="7">
    <location>
        <begin position="281"/>
        <end position="298"/>
    </location>
</feature>
<keyword evidence="5 7" id="KW-1133">Transmembrane helix</keyword>
<dbReference type="EMBL" id="AP023213">
    <property type="protein sequence ID" value="BCG47354.1"/>
    <property type="molecule type" value="Genomic_DNA"/>
</dbReference>
<feature type="domain" description="Peptidase S54 rhomboid" evidence="8">
    <location>
        <begin position="185"/>
        <end position="319"/>
    </location>
</feature>
<dbReference type="PANTHER" id="PTHR43731">
    <property type="entry name" value="RHOMBOID PROTEASE"/>
    <property type="match status" value="1"/>
</dbReference>
<protein>
    <submittedName>
        <fullName evidence="9">Rhomboid family protein</fullName>
    </submittedName>
</protein>
<dbReference type="InterPro" id="IPR050925">
    <property type="entry name" value="Rhomboid_protease_S54"/>
</dbReference>
<evidence type="ECO:0000256" key="5">
    <source>
        <dbReference type="ARBA" id="ARBA00022989"/>
    </source>
</evidence>
<comment type="similarity">
    <text evidence="2">Belongs to the peptidase S54 family.</text>
</comment>
<accession>A0A6S6M6K3</accession>
<feature type="transmembrane region" description="Helical" evidence="7">
    <location>
        <begin position="334"/>
        <end position="354"/>
    </location>
</feature>
<dbReference type="Gene3D" id="1.20.1540.10">
    <property type="entry name" value="Rhomboid-like"/>
    <property type="match status" value="1"/>
</dbReference>
<evidence type="ECO:0000313" key="10">
    <source>
        <dbReference type="Proteomes" id="UP000515472"/>
    </source>
</evidence>
<dbReference type="PANTHER" id="PTHR43731:SF14">
    <property type="entry name" value="PRESENILIN-ASSOCIATED RHOMBOID-LIKE PROTEIN, MITOCHONDRIAL"/>
    <property type="match status" value="1"/>
</dbReference>
<keyword evidence="6 7" id="KW-0472">Membrane</keyword>
<dbReference type="GO" id="GO:0016020">
    <property type="term" value="C:membrane"/>
    <property type="evidence" value="ECO:0007669"/>
    <property type="project" value="UniProtKB-SubCell"/>
</dbReference>
<feature type="transmembrane region" description="Helical" evidence="7">
    <location>
        <begin position="252"/>
        <end position="269"/>
    </location>
</feature>
<proteinExistence type="inferred from homology"/>
<evidence type="ECO:0000256" key="1">
    <source>
        <dbReference type="ARBA" id="ARBA00004141"/>
    </source>
</evidence>
<feature type="transmembrane region" description="Helical" evidence="7">
    <location>
        <begin position="225"/>
        <end position="246"/>
    </location>
</feature>
<comment type="subcellular location">
    <subcellularLocation>
        <location evidence="1">Membrane</location>
        <topology evidence="1">Multi-pass membrane protein</topology>
    </subcellularLocation>
</comment>
<organism evidence="9 10">
    <name type="scientific">Citrifermentans bremense</name>
    <dbReference type="NCBI Taxonomy" id="60035"/>
    <lineage>
        <taxon>Bacteria</taxon>
        <taxon>Pseudomonadati</taxon>
        <taxon>Thermodesulfobacteriota</taxon>
        <taxon>Desulfuromonadia</taxon>
        <taxon>Geobacterales</taxon>
        <taxon>Geobacteraceae</taxon>
        <taxon>Citrifermentans</taxon>
    </lineage>
</organism>
<evidence type="ECO:0000256" key="7">
    <source>
        <dbReference type="SAM" id="Phobius"/>
    </source>
</evidence>
<dbReference type="InterPro" id="IPR035952">
    <property type="entry name" value="Rhomboid-like_sf"/>
</dbReference>
<dbReference type="KEGG" id="gbn:GEOBRER4_21040"/>
<evidence type="ECO:0000256" key="6">
    <source>
        <dbReference type="ARBA" id="ARBA00023136"/>
    </source>
</evidence>
<name>A0A6S6M6K3_9BACT</name>
<sequence length="359" mass="38876">MVEGVHGSTERNEEHLTVQAAPLVLSRALMVTPEEGSAILAAMKNEQEEGIDTLEEWVAVPPADVEPQAGARLAQRRARLWALVLQARFIENRVEPGVGGWQVMVPAARLEDACRELRLYVEENRNWPPFLPPVRPMARNTLPTLCVLLLLATFHNLTNLELNFLGRPVDWMEIGSAHGSAILRGEWWRVITALTLHADALHLMSNLAIGGVFIVYLCRDLGSGLAWTLLLASGACGNLANAYLQLPSHNSVGASTAVFGAVGILGAISMMRYRHHLRRRWPLPVAAALALLVLLGTEGERTDLGAHLLGFGFGTIFGMFAELLVGYLGQPGRLVNALLALTSASVLLTAWSLALTSSG</sequence>
<feature type="transmembrane region" description="Helical" evidence="7">
    <location>
        <begin position="200"/>
        <end position="218"/>
    </location>
</feature>
<dbReference type="AlphaFoldDB" id="A0A6S6M6K3"/>
<feature type="transmembrane region" description="Helical" evidence="7">
    <location>
        <begin position="304"/>
        <end position="327"/>
    </location>
</feature>
<dbReference type="SUPFAM" id="SSF144091">
    <property type="entry name" value="Rhomboid-like"/>
    <property type="match status" value="1"/>
</dbReference>
<keyword evidence="3 7" id="KW-0812">Transmembrane</keyword>
<dbReference type="Pfam" id="PF01694">
    <property type="entry name" value="Rhomboid"/>
    <property type="match status" value="1"/>
</dbReference>
<reference evidence="9 10" key="1">
    <citation type="submission" date="2020-06" db="EMBL/GenBank/DDBJ databases">
        <title>Interaction of electrochemicaly active bacteria, Geobacter bremensis R4 on different carbon anode.</title>
        <authorList>
            <person name="Meng L."/>
            <person name="Yoshida N."/>
        </authorList>
    </citation>
    <scope>NUCLEOTIDE SEQUENCE [LARGE SCALE GENOMIC DNA]</scope>
    <source>
        <strain evidence="9 10">R4</strain>
    </source>
</reference>
<dbReference type="InterPro" id="IPR022764">
    <property type="entry name" value="Peptidase_S54_rhomboid_dom"/>
</dbReference>
<evidence type="ECO:0000313" key="9">
    <source>
        <dbReference type="EMBL" id="BCG47354.1"/>
    </source>
</evidence>
<evidence type="ECO:0000259" key="8">
    <source>
        <dbReference type="Pfam" id="PF01694"/>
    </source>
</evidence>
<evidence type="ECO:0000256" key="3">
    <source>
        <dbReference type="ARBA" id="ARBA00022692"/>
    </source>
</evidence>
<keyword evidence="4" id="KW-0378">Hydrolase</keyword>
<keyword evidence="10" id="KW-1185">Reference proteome</keyword>